<comment type="caution">
    <text evidence="2">The sequence shown here is derived from an EMBL/GenBank/DDBJ whole genome shotgun (WGS) entry which is preliminary data.</text>
</comment>
<reference evidence="2 3" key="1">
    <citation type="journal article" date="2013" name="BMC Genomics">
        <title>The miniature genome of a carnivorous plant Genlisea aurea contains a low number of genes and short non-coding sequences.</title>
        <authorList>
            <person name="Leushkin E.V."/>
            <person name="Sutormin R.A."/>
            <person name="Nabieva E.R."/>
            <person name="Penin A.A."/>
            <person name="Kondrashov A.S."/>
            <person name="Logacheva M.D."/>
        </authorList>
    </citation>
    <scope>NUCLEOTIDE SEQUENCE [LARGE SCALE GENOMIC DNA]</scope>
</reference>
<feature type="non-terminal residue" evidence="2">
    <location>
        <position position="148"/>
    </location>
</feature>
<proteinExistence type="predicted"/>
<evidence type="ECO:0000256" key="1">
    <source>
        <dbReference type="SAM" id="MobiDB-lite"/>
    </source>
</evidence>
<evidence type="ECO:0000313" key="2">
    <source>
        <dbReference type="EMBL" id="EPS65351.1"/>
    </source>
</evidence>
<accession>S8CKZ0</accession>
<feature type="non-terminal residue" evidence="2">
    <location>
        <position position="1"/>
    </location>
</feature>
<name>S8CKZ0_9LAMI</name>
<evidence type="ECO:0000313" key="3">
    <source>
        <dbReference type="Proteomes" id="UP000015453"/>
    </source>
</evidence>
<dbReference type="EMBL" id="AUSU01004290">
    <property type="protein sequence ID" value="EPS65351.1"/>
    <property type="molecule type" value="Genomic_DNA"/>
</dbReference>
<keyword evidence="3" id="KW-1185">Reference proteome</keyword>
<dbReference type="AlphaFoldDB" id="S8CKZ0"/>
<organism evidence="2 3">
    <name type="scientific">Genlisea aurea</name>
    <dbReference type="NCBI Taxonomy" id="192259"/>
    <lineage>
        <taxon>Eukaryota</taxon>
        <taxon>Viridiplantae</taxon>
        <taxon>Streptophyta</taxon>
        <taxon>Embryophyta</taxon>
        <taxon>Tracheophyta</taxon>
        <taxon>Spermatophyta</taxon>
        <taxon>Magnoliopsida</taxon>
        <taxon>eudicotyledons</taxon>
        <taxon>Gunneridae</taxon>
        <taxon>Pentapetalae</taxon>
        <taxon>asterids</taxon>
        <taxon>lamiids</taxon>
        <taxon>Lamiales</taxon>
        <taxon>Lentibulariaceae</taxon>
        <taxon>Genlisea</taxon>
    </lineage>
</organism>
<feature type="compositionally biased region" description="Pro residues" evidence="1">
    <location>
        <begin position="19"/>
        <end position="33"/>
    </location>
</feature>
<sequence length="148" mass="15707">EPFVAIGLFGSSPKSALYSPPPSPPTTGSPPASPRGSMGLSSVSQLAGSMRSLRINKMKMSLGLSASPPSWGFGFGSPPTPMRPGFISLPSTPIRAAASQAPRALNAWTPPCEEEPEVEMPESGRELRERIYEKLGKENSLERVGRVD</sequence>
<feature type="region of interest" description="Disordered" evidence="1">
    <location>
        <begin position="10"/>
        <end position="45"/>
    </location>
</feature>
<gene>
    <name evidence="2" type="ORF">M569_09430</name>
</gene>
<dbReference type="Proteomes" id="UP000015453">
    <property type="component" value="Unassembled WGS sequence"/>
</dbReference>
<protein>
    <submittedName>
        <fullName evidence="2">Uncharacterized protein</fullName>
    </submittedName>
</protein>